<keyword evidence="3" id="KW-0732">Signal</keyword>
<evidence type="ECO:0000256" key="1">
    <source>
        <dbReference type="ARBA" id="ARBA00004196"/>
    </source>
</evidence>
<feature type="signal peptide" evidence="3">
    <location>
        <begin position="1"/>
        <end position="22"/>
    </location>
</feature>
<dbReference type="InterPro" id="IPR036366">
    <property type="entry name" value="PGBDSf"/>
</dbReference>
<organism evidence="5 6">
    <name type="scientific">Catellatospora citrea</name>
    <dbReference type="NCBI Taxonomy" id="53366"/>
    <lineage>
        <taxon>Bacteria</taxon>
        <taxon>Bacillati</taxon>
        <taxon>Actinomycetota</taxon>
        <taxon>Actinomycetes</taxon>
        <taxon>Micromonosporales</taxon>
        <taxon>Micromonosporaceae</taxon>
        <taxon>Catellatospora</taxon>
    </lineage>
</organism>
<gene>
    <name evidence="5" type="ORF">Cci01nite_39510</name>
</gene>
<dbReference type="Pfam" id="PF01471">
    <property type="entry name" value="PG_binding_1"/>
    <property type="match status" value="1"/>
</dbReference>
<name>A0A8J3KFN6_9ACTN</name>
<dbReference type="SUPFAM" id="SSF47090">
    <property type="entry name" value="PGBD-like"/>
    <property type="match status" value="1"/>
</dbReference>
<dbReference type="AlphaFoldDB" id="A0A8J3KFN6"/>
<reference evidence="5 6" key="1">
    <citation type="submission" date="2021-01" db="EMBL/GenBank/DDBJ databases">
        <title>Whole genome shotgun sequence of Catellatospora citrea NBRC 14495.</title>
        <authorList>
            <person name="Komaki H."/>
            <person name="Tamura T."/>
        </authorList>
    </citation>
    <scope>NUCLEOTIDE SEQUENCE [LARGE SCALE GENOMIC DNA]</scope>
    <source>
        <strain evidence="5 6">NBRC 14495</strain>
    </source>
</reference>
<proteinExistence type="predicted"/>
<dbReference type="InterPro" id="IPR036365">
    <property type="entry name" value="PGBD-like_sf"/>
</dbReference>
<dbReference type="PANTHER" id="PTHR32347">
    <property type="entry name" value="EFFLUX SYSTEM COMPONENT YKNX-RELATED"/>
    <property type="match status" value="1"/>
</dbReference>
<dbReference type="RefSeq" id="WP_170213348.1">
    <property type="nucleotide sequence ID" value="NZ_BONH01000017.1"/>
</dbReference>
<comment type="subcellular location">
    <subcellularLocation>
        <location evidence="1">Cell envelope</location>
    </subcellularLocation>
</comment>
<evidence type="ECO:0000256" key="2">
    <source>
        <dbReference type="ARBA" id="ARBA00023054"/>
    </source>
</evidence>
<dbReference type="Gene3D" id="1.10.101.10">
    <property type="entry name" value="PGBD-like superfamily/PGBD"/>
    <property type="match status" value="1"/>
</dbReference>
<dbReference type="Gene3D" id="2.40.420.20">
    <property type="match status" value="1"/>
</dbReference>
<comment type="caution">
    <text evidence="5">The sequence shown here is derived from an EMBL/GenBank/DDBJ whole genome shotgun (WGS) entry which is preliminary data.</text>
</comment>
<dbReference type="InterPro" id="IPR002477">
    <property type="entry name" value="Peptidoglycan-bd-like"/>
</dbReference>
<accession>A0A8J3KFN6</accession>
<dbReference type="EMBL" id="BONH01000017">
    <property type="protein sequence ID" value="GIF98857.1"/>
    <property type="molecule type" value="Genomic_DNA"/>
</dbReference>
<dbReference type="InterPro" id="IPR050465">
    <property type="entry name" value="UPF0194_transport"/>
</dbReference>
<keyword evidence="6" id="KW-1185">Reference proteome</keyword>
<dbReference type="Proteomes" id="UP000659904">
    <property type="component" value="Unassembled WGS sequence"/>
</dbReference>
<sequence>MRGPVRATLVTGTAVAVAGAVAAAAIGFGGDPPATTDGTAPAPSTAAVTRATLTQTQQVNGTLDYGEPVTVNGRGSGVITWLPAPGAVIRRGKPVYKADNRPVSLFYGGLPLYRPLRAGDTGDDVHEVESNLAALGHTGFTVDDTYTASTAAAVRKWQKSAGRPQTGVFDPVDVVRAPAELRVTTLSGHLGDPADGPVLAYTGTTRMVRIALDVGLQGLVKQGVSATVTLPGGKTVDGTVTTVGSVATAGQAPSDPATIAVTVTLADQSALGALDQAPVGVKLVSASVPDALTVPVAALVALSEGGYGVQVVTGAASRYVPVQLGMFANGRVQITGEGITEGTLVGVPS</sequence>
<evidence type="ECO:0000259" key="4">
    <source>
        <dbReference type="Pfam" id="PF01471"/>
    </source>
</evidence>
<evidence type="ECO:0000256" key="3">
    <source>
        <dbReference type="SAM" id="SignalP"/>
    </source>
</evidence>
<feature type="domain" description="Peptidoglycan binding-like" evidence="4">
    <location>
        <begin position="121"/>
        <end position="171"/>
    </location>
</feature>
<evidence type="ECO:0000313" key="6">
    <source>
        <dbReference type="Proteomes" id="UP000659904"/>
    </source>
</evidence>
<evidence type="ECO:0000313" key="5">
    <source>
        <dbReference type="EMBL" id="GIF98857.1"/>
    </source>
</evidence>
<dbReference type="GO" id="GO:0030313">
    <property type="term" value="C:cell envelope"/>
    <property type="evidence" value="ECO:0007669"/>
    <property type="project" value="UniProtKB-SubCell"/>
</dbReference>
<protein>
    <submittedName>
        <fullName evidence="5">Peptidoglycan-binding protein</fullName>
    </submittedName>
</protein>
<keyword evidence="2" id="KW-0175">Coiled coil</keyword>
<feature type="chain" id="PRO_5039716713" evidence="3">
    <location>
        <begin position="23"/>
        <end position="349"/>
    </location>
</feature>